<dbReference type="Proteomes" id="UP000293623">
    <property type="component" value="Unassembled WGS sequence"/>
</dbReference>
<name>A0A4Q2KJ15_9SPHN</name>
<dbReference type="InterPro" id="IPR009003">
    <property type="entry name" value="Peptidase_S1_PA"/>
</dbReference>
<keyword evidence="4" id="KW-0378">Hydrolase</keyword>
<dbReference type="EMBL" id="SDPV01000001">
    <property type="protein sequence ID" value="RXZ65195.1"/>
    <property type="molecule type" value="Genomic_DNA"/>
</dbReference>
<dbReference type="SUPFAM" id="SSF50494">
    <property type="entry name" value="Trypsin-like serine proteases"/>
    <property type="match status" value="1"/>
</dbReference>
<dbReference type="GO" id="GO:0004252">
    <property type="term" value="F:serine-type endopeptidase activity"/>
    <property type="evidence" value="ECO:0007669"/>
    <property type="project" value="InterPro"/>
</dbReference>
<reference evidence="4 5" key="1">
    <citation type="submission" date="2019-01" db="EMBL/GenBank/DDBJ databases">
        <title>Altererythrobacter rhizovicinus sp. nov., isolated from the rhizosphere soil of Haloxylon ammodendron.</title>
        <authorList>
            <person name="Li H.-P."/>
            <person name="Gou J.-Y."/>
            <person name="Yao D."/>
            <person name="Han Q.-Q."/>
            <person name="Shao K.-Z."/>
            <person name="Zhao Q."/>
            <person name="Zhang J.-L."/>
        </authorList>
    </citation>
    <scope>NUCLEOTIDE SEQUENCE [LARGE SCALE GENOMIC DNA]</scope>
    <source>
        <strain evidence="4 5">AY-3R</strain>
    </source>
</reference>
<evidence type="ECO:0000259" key="3">
    <source>
        <dbReference type="Pfam" id="PF00089"/>
    </source>
</evidence>
<evidence type="ECO:0000313" key="5">
    <source>
        <dbReference type="Proteomes" id="UP000293623"/>
    </source>
</evidence>
<dbReference type="AlphaFoldDB" id="A0A4Q2KJ15"/>
<feature type="region of interest" description="Disordered" evidence="1">
    <location>
        <begin position="29"/>
        <end position="51"/>
    </location>
</feature>
<protein>
    <submittedName>
        <fullName evidence="4">Trypsin-like serine protease</fullName>
    </submittedName>
</protein>
<feature type="region of interest" description="Disordered" evidence="1">
    <location>
        <begin position="56"/>
        <end position="75"/>
    </location>
</feature>
<keyword evidence="4" id="KW-0645">Protease</keyword>
<feature type="chain" id="PRO_5020939707" evidence="2">
    <location>
        <begin position="25"/>
        <end position="423"/>
    </location>
</feature>
<keyword evidence="5" id="KW-1185">Reference proteome</keyword>
<evidence type="ECO:0000256" key="1">
    <source>
        <dbReference type="SAM" id="MobiDB-lite"/>
    </source>
</evidence>
<dbReference type="InterPro" id="IPR001254">
    <property type="entry name" value="Trypsin_dom"/>
</dbReference>
<keyword evidence="2" id="KW-0732">Signal</keyword>
<feature type="compositionally biased region" description="Basic and acidic residues" evidence="1">
    <location>
        <begin position="40"/>
        <end position="51"/>
    </location>
</feature>
<organism evidence="4 5">
    <name type="scientific">Pelagerythrobacter rhizovicinus</name>
    <dbReference type="NCBI Taxonomy" id="2268576"/>
    <lineage>
        <taxon>Bacteria</taxon>
        <taxon>Pseudomonadati</taxon>
        <taxon>Pseudomonadota</taxon>
        <taxon>Alphaproteobacteria</taxon>
        <taxon>Sphingomonadales</taxon>
        <taxon>Erythrobacteraceae</taxon>
        <taxon>Pelagerythrobacter</taxon>
    </lineage>
</organism>
<dbReference type="RefSeq" id="WP_129522686.1">
    <property type="nucleotide sequence ID" value="NZ_SDPV01000001.1"/>
</dbReference>
<dbReference type="GO" id="GO:0006508">
    <property type="term" value="P:proteolysis"/>
    <property type="evidence" value="ECO:0007669"/>
    <property type="project" value="UniProtKB-KW"/>
</dbReference>
<accession>A0A4Q2KJ15</accession>
<dbReference type="OrthoDB" id="267336at2"/>
<gene>
    <name evidence="4" type="ORF">ETX26_00020</name>
</gene>
<sequence>MRVAVGLAGAAGALLILGAASTTAFPKKALAEEEPSAEFPRSDLPHADIPQRSDVLPTLDREGAPSGPKDLSTGSNPAFADLFSASLASLGDRIDREGQLVAEQGGHAAVEAFAPDTTQLVVGQMTQLDRKCLTAVGQIGAAETARLARPENLAILSAGERAKAHEIATSCFSYPFADSSHPLSDFVKERAAILVRKHTSGTTDFCSALMLSDRTVATARHCLFHKGVGLQLGNLSVQRIGPGSGPSIPIAYDAAYSAIRSVHDVQFTMAANPPADVGDDFAVLRLEAPVPGLAHLATPYANDSDLTQGKRVYQAGFQWLASFGTTASPGSTQFFRDSYVVDSSPYCRAIKVSNGCIVQGCQSLAQTSGAALIVDSPEGWKLAGTLFGESKWIGDETKTCFDGSPSSQQENAAKFVNLSSRAR</sequence>
<comment type="caution">
    <text evidence="4">The sequence shown here is derived from an EMBL/GenBank/DDBJ whole genome shotgun (WGS) entry which is preliminary data.</text>
</comment>
<evidence type="ECO:0000256" key="2">
    <source>
        <dbReference type="SAM" id="SignalP"/>
    </source>
</evidence>
<proteinExistence type="predicted"/>
<feature type="domain" description="Peptidase S1" evidence="3">
    <location>
        <begin position="200"/>
        <end position="349"/>
    </location>
</feature>
<feature type="signal peptide" evidence="2">
    <location>
        <begin position="1"/>
        <end position="24"/>
    </location>
</feature>
<dbReference type="Gene3D" id="2.40.10.10">
    <property type="entry name" value="Trypsin-like serine proteases"/>
    <property type="match status" value="1"/>
</dbReference>
<evidence type="ECO:0000313" key="4">
    <source>
        <dbReference type="EMBL" id="RXZ65195.1"/>
    </source>
</evidence>
<dbReference type="Pfam" id="PF00089">
    <property type="entry name" value="Trypsin"/>
    <property type="match status" value="1"/>
</dbReference>
<dbReference type="InterPro" id="IPR043504">
    <property type="entry name" value="Peptidase_S1_PA_chymotrypsin"/>
</dbReference>